<dbReference type="InterPro" id="IPR044817">
    <property type="entry name" value="SBP-like"/>
</dbReference>
<dbReference type="SUPFAM" id="SSF103612">
    <property type="entry name" value="SBT domain"/>
    <property type="match status" value="1"/>
</dbReference>
<evidence type="ECO:0000256" key="10">
    <source>
        <dbReference type="SAM" id="MobiDB-lite"/>
    </source>
</evidence>
<keyword evidence="7" id="KW-0804">Transcription</keyword>
<comment type="subcellular location">
    <subcellularLocation>
        <location evidence="1">Nucleus</location>
    </subcellularLocation>
</comment>
<evidence type="ECO:0000256" key="4">
    <source>
        <dbReference type="ARBA" id="ARBA00022833"/>
    </source>
</evidence>
<dbReference type="EMBL" id="CAADRP010001707">
    <property type="protein sequence ID" value="VFU49031.1"/>
    <property type="molecule type" value="Genomic_DNA"/>
</dbReference>
<gene>
    <name evidence="12" type="ORF">SVIM_LOCUS322876</name>
</gene>
<evidence type="ECO:0000256" key="9">
    <source>
        <dbReference type="PROSITE-ProRule" id="PRU00470"/>
    </source>
</evidence>
<evidence type="ECO:0000256" key="3">
    <source>
        <dbReference type="ARBA" id="ARBA00022771"/>
    </source>
</evidence>
<dbReference type="PANTHER" id="PTHR31251">
    <property type="entry name" value="SQUAMOSA PROMOTER-BINDING-LIKE PROTEIN 4"/>
    <property type="match status" value="1"/>
</dbReference>
<evidence type="ECO:0000313" key="12">
    <source>
        <dbReference type="EMBL" id="VFU49031.1"/>
    </source>
</evidence>
<keyword evidence="4" id="KW-0862">Zinc</keyword>
<evidence type="ECO:0000256" key="2">
    <source>
        <dbReference type="ARBA" id="ARBA00022723"/>
    </source>
</evidence>
<evidence type="ECO:0000259" key="11">
    <source>
        <dbReference type="PROSITE" id="PS51141"/>
    </source>
</evidence>
<keyword evidence="6" id="KW-0238">DNA-binding</keyword>
<evidence type="ECO:0000256" key="1">
    <source>
        <dbReference type="ARBA" id="ARBA00004123"/>
    </source>
</evidence>
<evidence type="ECO:0000256" key="5">
    <source>
        <dbReference type="ARBA" id="ARBA00023015"/>
    </source>
</evidence>
<dbReference type="PANTHER" id="PTHR31251:SF221">
    <property type="entry name" value="SBP-TYPE DOMAIN-CONTAINING PROTEIN"/>
    <property type="match status" value="1"/>
</dbReference>
<name>A0A6N2M5L9_SALVM</name>
<evidence type="ECO:0000256" key="7">
    <source>
        <dbReference type="ARBA" id="ARBA00023163"/>
    </source>
</evidence>
<reference evidence="12" key="1">
    <citation type="submission" date="2019-03" db="EMBL/GenBank/DDBJ databases">
        <authorList>
            <person name="Mank J."/>
            <person name="Almeida P."/>
        </authorList>
    </citation>
    <scope>NUCLEOTIDE SEQUENCE</scope>
    <source>
        <strain evidence="12">78183</strain>
    </source>
</reference>
<proteinExistence type="predicted"/>
<keyword evidence="3 9" id="KW-0863">Zinc-finger</keyword>
<dbReference type="AlphaFoldDB" id="A0A6N2M5L9"/>
<evidence type="ECO:0000256" key="8">
    <source>
        <dbReference type="ARBA" id="ARBA00023242"/>
    </source>
</evidence>
<dbReference type="GO" id="GO:0005634">
    <property type="term" value="C:nucleus"/>
    <property type="evidence" value="ECO:0007669"/>
    <property type="project" value="UniProtKB-SubCell"/>
</dbReference>
<dbReference type="FunFam" id="4.10.1100.10:FF:000001">
    <property type="entry name" value="Squamosa promoter-binding-like protein 14"/>
    <property type="match status" value="1"/>
</dbReference>
<feature type="region of interest" description="Disordered" evidence="10">
    <location>
        <begin position="177"/>
        <end position="198"/>
    </location>
</feature>
<protein>
    <recommendedName>
        <fullName evidence="11">SBP-type domain-containing protein</fullName>
    </recommendedName>
</protein>
<keyword evidence="8" id="KW-0539">Nucleus</keyword>
<dbReference type="GO" id="GO:0008270">
    <property type="term" value="F:zinc ion binding"/>
    <property type="evidence" value="ECO:0007669"/>
    <property type="project" value="UniProtKB-KW"/>
</dbReference>
<evidence type="ECO:0000256" key="6">
    <source>
        <dbReference type="ARBA" id="ARBA00023125"/>
    </source>
</evidence>
<feature type="region of interest" description="Disordered" evidence="10">
    <location>
        <begin position="270"/>
        <end position="290"/>
    </location>
</feature>
<keyword evidence="5" id="KW-0805">Transcription regulation</keyword>
<dbReference type="Pfam" id="PF03110">
    <property type="entry name" value="SBP"/>
    <property type="match status" value="1"/>
</dbReference>
<dbReference type="InterPro" id="IPR004333">
    <property type="entry name" value="SBP_dom"/>
</dbReference>
<keyword evidence="2" id="KW-0479">Metal-binding</keyword>
<dbReference type="Gene3D" id="4.10.1100.10">
    <property type="entry name" value="Transcription factor, SBP-box domain"/>
    <property type="match status" value="1"/>
</dbReference>
<feature type="domain" description="SBP-type" evidence="11">
    <location>
        <begin position="204"/>
        <end position="281"/>
    </location>
</feature>
<organism evidence="12">
    <name type="scientific">Salix viminalis</name>
    <name type="common">Common osier</name>
    <name type="synonym">Basket willow</name>
    <dbReference type="NCBI Taxonomy" id="40686"/>
    <lineage>
        <taxon>Eukaryota</taxon>
        <taxon>Viridiplantae</taxon>
        <taxon>Streptophyta</taxon>
        <taxon>Embryophyta</taxon>
        <taxon>Tracheophyta</taxon>
        <taxon>Spermatophyta</taxon>
        <taxon>Magnoliopsida</taxon>
        <taxon>eudicotyledons</taxon>
        <taxon>Gunneridae</taxon>
        <taxon>Pentapetalae</taxon>
        <taxon>rosids</taxon>
        <taxon>fabids</taxon>
        <taxon>Malpighiales</taxon>
        <taxon>Salicaceae</taxon>
        <taxon>Saliceae</taxon>
        <taxon>Salix</taxon>
    </lineage>
</organism>
<dbReference type="PROSITE" id="PS51141">
    <property type="entry name" value="ZF_SBP"/>
    <property type="match status" value="1"/>
</dbReference>
<dbReference type="GO" id="GO:0003677">
    <property type="term" value="F:DNA binding"/>
    <property type="evidence" value="ECO:0007669"/>
    <property type="project" value="UniProtKB-KW"/>
</dbReference>
<sequence>MESDSPNDQASKINLAAKKVKYKTCYQITKTALVSRFGLTLNLGNPNPTDKKRLQQSIGTARAKLSFPPSTLFGAAAARDLLAVKSTGVILNSGFFVLQPAVSILWGLILRISNSLEVIKTGFLFQTPWELAELEKQSTPYFTQITVSSSLRVPHATGYCSVDLNLGNSGNFKDKYKDPGGSLMESSSSGSSKRARTPNNATLVPSCLVDGCTSDLSKCRDYHRRHKVCEFHSKSSQVFIKGQEQRFCQQCSRFHSLGEFDEGKRSCRKRLDGHNRRRRKPQPDSLSMNSTRIFSNQGTRYLQFGSSQIFSTSAMSTAWTGAGKAESDPMLYASQSSMNFGGRKSLFPGSLSPNYKGGKQFPFLQGTSSTLPGDSVCLNGNSTLGNIGNSQKMFSDGLNRVIDSSRALSLLSSPPSETREIGLSHIVQPNLNPPAQSLIPSLNYNDALGMESEPVGPALISDESSNSNPHGQHLFLIGSDGLSASGSHQTLSFSWK</sequence>
<feature type="compositionally biased region" description="Low complexity" evidence="10">
    <location>
        <begin position="180"/>
        <end position="192"/>
    </location>
</feature>
<accession>A0A6N2M5L9</accession>
<dbReference type="InterPro" id="IPR036893">
    <property type="entry name" value="SBP_sf"/>
</dbReference>